<dbReference type="AlphaFoldDB" id="A0A4V2Q3R8"/>
<dbReference type="SUPFAM" id="SSF54001">
    <property type="entry name" value="Cysteine proteinases"/>
    <property type="match status" value="1"/>
</dbReference>
<comment type="similarity">
    <text evidence="1">Belongs to the arylamine N-acetyltransferase family.</text>
</comment>
<dbReference type="PANTHER" id="PTHR11786">
    <property type="entry name" value="N-HYDROXYARYLAMINE O-ACETYLTRANSFERASE"/>
    <property type="match status" value="1"/>
</dbReference>
<comment type="caution">
    <text evidence="2">The sequence shown here is derived from an EMBL/GenBank/DDBJ whole genome shotgun (WGS) entry which is preliminary data.</text>
</comment>
<dbReference type="Proteomes" id="UP000295673">
    <property type="component" value="Unassembled WGS sequence"/>
</dbReference>
<name>A0A4V2Q3R8_9RHOB</name>
<evidence type="ECO:0000313" key="2">
    <source>
        <dbReference type="EMBL" id="TCL08300.1"/>
    </source>
</evidence>
<proteinExistence type="inferred from homology"/>
<dbReference type="GO" id="GO:0016407">
    <property type="term" value="F:acetyltransferase activity"/>
    <property type="evidence" value="ECO:0007669"/>
    <property type="project" value="InterPro"/>
</dbReference>
<dbReference type="InterPro" id="IPR001447">
    <property type="entry name" value="Arylamine_N-AcTrfase"/>
</dbReference>
<reference evidence="2 3" key="1">
    <citation type="submission" date="2019-03" db="EMBL/GenBank/DDBJ databases">
        <title>Genomic Encyclopedia of Archaeal and Bacterial Type Strains, Phase II (KMG-II): from individual species to whole genera.</title>
        <authorList>
            <person name="Goeker M."/>
        </authorList>
    </citation>
    <scope>NUCLEOTIDE SEQUENCE [LARGE SCALE GENOMIC DNA]</scope>
    <source>
        <strain evidence="2 3">DSM 26433</strain>
    </source>
</reference>
<organism evidence="2 3">
    <name type="scientific">Shimia isoporae</name>
    <dbReference type="NCBI Taxonomy" id="647720"/>
    <lineage>
        <taxon>Bacteria</taxon>
        <taxon>Pseudomonadati</taxon>
        <taxon>Pseudomonadota</taxon>
        <taxon>Alphaproteobacteria</taxon>
        <taxon>Rhodobacterales</taxon>
        <taxon>Roseobacteraceae</taxon>
    </lineage>
</organism>
<dbReference type="Pfam" id="PF00797">
    <property type="entry name" value="Acetyltransf_2"/>
    <property type="match status" value="1"/>
</dbReference>
<keyword evidence="3" id="KW-1185">Reference proteome</keyword>
<dbReference type="RefSeq" id="WP_132858438.1">
    <property type="nucleotide sequence ID" value="NZ_SMGR01000001.1"/>
</dbReference>
<dbReference type="OrthoDB" id="7181050at2"/>
<sequence>MSSVFAPQSLHESPSTAASWTEPYLHKIQVDPRKPDLLTRMHFGHVSQIPFEMIDAFCGLSPVFDLDVVCKRLIFDQRGGGCTQMNGLFASVAEYLGFSVRRCLARVMGSWSTGAATHMVLVVQEGDIPYLCDVGYGLNGPRFPIPLISGAVSPQGHVVFRARQIEAGVWEIDRQEPSGTWNVIYSFATQSFPYIDFMAPHYFNGTSEKSIYTSNFVCARLIEGGGFLLHEKVLHERTLTTAKRTKISNCVDLKKVLTETFGIFLDQATLDRLGRRLDLELDPEISAPEVLAT</sequence>
<gene>
    <name evidence="2" type="ORF">BXY66_0335</name>
</gene>
<evidence type="ECO:0000256" key="1">
    <source>
        <dbReference type="ARBA" id="ARBA00006547"/>
    </source>
</evidence>
<dbReference type="InterPro" id="IPR053710">
    <property type="entry name" value="Arylamine_NAT_domain_sf"/>
</dbReference>
<accession>A0A4V2Q3R8</accession>
<dbReference type="EMBL" id="SMGR01000001">
    <property type="protein sequence ID" value="TCL08300.1"/>
    <property type="molecule type" value="Genomic_DNA"/>
</dbReference>
<evidence type="ECO:0000313" key="3">
    <source>
        <dbReference type="Proteomes" id="UP000295673"/>
    </source>
</evidence>
<dbReference type="Gene3D" id="3.30.2140.20">
    <property type="match status" value="1"/>
</dbReference>
<dbReference type="InterPro" id="IPR038765">
    <property type="entry name" value="Papain-like_cys_pep_sf"/>
</dbReference>
<protein>
    <submittedName>
        <fullName evidence="2">N-hydroxyarylamine O-acetyltransferase</fullName>
    </submittedName>
</protein>
<dbReference type="PANTHER" id="PTHR11786:SF0">
    <property type="entry name" value="ARYLAMINE N-ACETYLTRANSFERASE 4-RELATED"/>
    <property type="match status" value="1"/>
</dbReference>
<keyword evidence="2" id="KW-0808">Transferase</keyword>